<organism evidence="5 6">
    <name type="scientific">Lentzea roselyniae</name>
    <dbReference type="NCBI Taxonomy" id="531940"/>
    <lineage>
        <taxon>Bacteria</taxon>
        <taxon>Bacillati</taxon>
        <taxon>Actinomycetota</taxon>
        <taxon>Actinomycetes</taxon>
        <taxon>Pseudonocardiales</taxon>
        <taxon>Pseudonocardiaceae</taxon>
        <taxon>Lentzea</taxon>
    </lineage>
</organism>
<dbReference type="PROSITE" id="PS00122">
    <property type="entry name" value="CARBOXYLESTERASE_B_1"/>
    <property type="match status" value="1"/>
</dbReference>
<evidence type="ECO:0000313" key="5">
    <source>
        <dbReference type="EMBL" id="GAA3648745.1"/>
    </source>
</evidence>
<dbReference type="EC" id="3.1.1.-" evidence="3"/>
<comment type="caution">
    <text evidence="5">The sequence shown here is derived from an EMBL/GenBank/DDBJ whole genome shotgun (WGS) entry which is preliminary data.</text>
</comment>
<protein>
    <recommendedName>
        <fullName evidence="3">Carboxylic ester hydrolase</fullName>
        <ecNumber evidence="3">3.1.1.-</ecNumber>
    </recommendedName>
</protein>
<evidence type="ECO:0000256" key="2">
    <source>
        <dbReference type="ARBA" id="ARBA00022801"/>
    </source>
</evidence>
<accession>A0ABP7B4B4</accession>
<feature type="domain" description="Carboxylesterase type B" evidence="4">
    <location>
        <begin position="30"/>
        <end position="470"/>
    </location>
</feature>
<dbReference type="Proteomes" id="UP001500711">
    <property type="component" value="Unassembled WGS sequence"/>
</dbReference>
<dbReference type="RefSeq" id="WP_346131566.1">
    <property type="nucleotide sequence ID" value="NZ_BAABBE010000010.1"/>
</dbReference>
<gene>
    <name evidence="5" type="ORF">GCM10022267_39050</name>
</gene>
<dbReference type="SUPFAM" id="SSF53474">
    <property type="entry name" value="alpha/beta-Hydrolases"/>
    <property type="match status" value="1"/>
</dbReference>
<keyword evidence="2 3" id="KW-0378">Hydrolase</keyword>
<name>A0ABP7B4B4_9PSEU</name>
<dbReference type="InterPro" id="IPR002018">
    <property type="entry name" value="CarbesteraseB"/>
</dbReference>
<evidence type="ECO:0000259" key="4">
    <source>
        <dbReference type="Pfam" id="PF00135"/>
    </source>
</evidence>
<comment type="similarity">
    <text evidence="1 3">Belongs to the type-B carboxylesterase/lipase family.</text>
</comment>
<feature type="chain" id="PRO_5044961896" description="Carboxylic ester hydrolase" evidence="3">
    <location>
        <begin position="24"/>
        <end position="501"/>
    </location>
</feature>
<dbReference type="InterPro" id="IPR029058">
    <property type="entry name" value="AB_hydrolase_fold"/>
</dbReference>
<dbReference type="InterPro" id="IPR050309">
    <property type="entry name" value="Type-B_Carboxylest/Lipase"/>
</dbReference>
<dbReference type="InterPro" id="IPR019826">
    <property type="entry name" value="Carboxylesterase_B_AS"/>
</dbReference>
<dbReference type="EMBL" id="BAABBE010000010">
    <property type="protein sequence ID" value="GAA3648745.1"/>
    <property type="molecule type" value="Genomic_DNA"/>
</dbReference>
<sequence length="501" mass="53790">MKRLLTTAVVVAALAFTTTQVPAVAEGAGRVVQTDKGAVSGTVTGTYRTFGNIPFAAPPVGENRWRDPQPVKPWQGVRDATVPSPDCAQTPQLNQPASETEDCLYLNVTTPAKAATKPRPVMVWIHGGGFTSGAARMYDARWLATKNDAVIVTINYRLGVFGFFGYPGLAGSGAFGISDQQAALRWVRRNARAFGGNPGNVTIFGESAGGLSVCAQLASPRAAGLFHKAIIQSGACALTTPDLEKPGTFVTLWKPRAEVEQMGAAQPLGCSDIACLRALPVAKLLPVHNVFAFPAYDSRVLPVDPAVAQKTGRMHRMPTLVGSTHDEATLFIAMIWPATVPETEYRTLIAGQYGENKADQIVARYPVNGNGDARDEIATVLTDGSWACTTHDTRQQLGRRAKVSGYEFTDTNVPMIFPDMPEFPGGYKAYHASELPLLFDFGVPLTPGQQKLSDYMIAAWGRFARTGEPGWHSQVQSLAPGAITGTDFARDHQCGFWSSTM</sequence>
<feature type="signal peptide" evidence="3">
    <location>
        <begin position="1"/>
        <end position="23"/>
    </location>
</feature>
<keyword evidence="6" id="KW-1185">Reference proteome</keyword>
<dbReference type="PANTHER" id="PTHR11559">
    <property type="entry name" value="CARBOXYLESTERASE"/>
    <property type="match status" value="1"/>
</dbReference>
<dbReference type="Gene3D" id="3.40.50.1820">
    <property type="entry name" value="alpha/beta hydrolase"/>
    <property type="match status" value="1"/>
</dbReference>
<evidence type="ECO:0000256" key="3">
    <source>
        <dbReference type="RuleBase" id="RU361235"/>
    </source>
</evidence>
<dbReference type="Pfam" id="PF00135">
    <property type="entry name" value="COesterase"/>
    <property type="match status" value="1"/>
</dbReference>
<evidence type="ECO:0000313" key="6">
    <source>
        <dbReference type="Proteomes" id="UP001500711"/>
    </source>
</evidence>
<keyword evidence="3" id="KW-0732">Signal</keyword>
<reference evidence="6" key="1">
    <citation type="journal article" date="2019" name="Int. J. Syst. Evol. Microbiol.">
        <title>The Global Catalogue of Microorganisms (GCM) 10K type strain sequencing project: providing services to taxonomists for standard genome sequencing and annotation.</title>
        <authorList>
            <consortium name="The Broad Institute Genomics Platform"/>
            <consortium name="The Broad Institute Genome Sequencing Center for Infectious Disease"/>
            <person name="Wu L."/>
            <person name="Ma J."/>
        </authorList>
    </citation>
    <scope>NUCLEOTIDE SEQUENCE [LARGE SCALE GENOMIC DNA]</scope>
    <source>
        <strain evidence="6">JCM 17494</strain>
    </source>
</reference>
<evidence type="ECO:0000256" key="1">
    <source>
        <dbReference type="ARBA" id="ARBA00005964"/>
    </source>
</evidence>
<proteinExistence type="inferred from homology"/>